<evidence type="ECO:0000313" key="2">
    <source>
        <dbReference type="Proteomes" id="UP000789860"/>
    </source>
</evidence>
<accession>A0ACA9KM32</accession>
<dbReference type="Proteomes" id="UP000789860">
    <property type="component" value="Unassembled WGS sequence"/>
</dbReference>
<keyword evidence="2" id="KW-1185">Reference proteome</keyword>
<protein>
    <submittedName>
        <fullName evidence="1">6977_t:CDS:1</fullName>
    </submittedName>
</protein>
<evidence type="ECO:0000313" key="1">
    <source>
        <dbReference type="EMBL" id="CAG8481636.1"/>
    </source>
</evidence>
<comment type="caution">
    <text evidence="1">The sequence shown here is derived from an EMBL/GenBank/DDBJ whole genome shotgun (WGS) entry which is preliminary data.</text>
</comment>
<sequence>MSDDATSVSPKAGLNYVYSPFYLLSDTSEDDNINEYIDLSELKLYPKMLNLVKNKDKETLEIVERVMKKNESEKLEIVERIIKREETEKRAIIERREASLQLESICGIRGGLEFILSKNNNSSFEEPIDKVLSYLSKDKDFTDFLETSCRKNHLKLEDVKKCIGGLYHTASKHLHGHGNIVINEQSWSTNEIFSLAVIFEYYEVPWTYSGNFPFKIGQ</sequence>
<reference evidence="1" key="1">
    <citation type="submission" date="2021-06" db="EMBL/GenBank/DDBJ databases">
        <authorList>
            <person name="Kallberg Y."/>
            <person name="Tangrot J."/>
            <person name="Rosling A."/>
        </authorList>
    </citation>
    <scope>NUCLEOTIDE SEQUENCE</scope>
    <source>
        <strain evidence="1">AU212A</strain>
    </source>
</reference>
<organism evidence="1 2">
    <name type="scientific">Scutellospora calospora</name>
    <dbReference type="NCBI Taxonomy" id="85575"/>
    <lineage>
        <taxon>Eukaryota</taxon>
        <taxon>Fungi</taxon>
        <taxon>Fungi incertae sedis</taxon>
        <taxon>Mucoromycota</taxon>
        <taxon>Glomeromycotina</taxon>
        <taxon>Glomeromycetes</taxon>
        <taxon>Diversisporales</taxon>
        <taxon>Gigasporaceae</taxon>
        <taxon>Scutellospora</taxon>
    </lineage>
</organism>
<proteinExistence type="predicted"/>
<gene>
    <name evidence="1" type="ORF">SCALOS_LOCUS2448</name>
</gene>
<dbReference type="EMBL" id="CAJVPM010002188">
    <property type="protein sequence ID" value="CAG8481636.1"/>
    <property type="molecule type" value="Genomic_DNA"/>
</dbReference>
<name>A0ACA9KM32_9GLOM</name>